<name>A0A951J4Y7_9BACT</name>
<evidence type="ECO:0000256" key="1">
    <source>
        <dbReference type="ARBA" id="ARBA00022670"/>
    </source>
</evidence>
<evidence type="ECO:0000259" key="5">
    <source>
        <dbReference type="Pfam" id="PF00082"/>
    </source>
</evidence>
<comment type="caution">
    <text evidence="7">The sequence shown here is derived from an EMBL/GenBank/DDBJ whole genome shotgun (WGS) entry which is preliminary data.</text>
</comment>
<organism evidence="7 8">
    <name type="scientific">Arthrospiribacter ruber</name>
    <dbReference type="NCBI Taxonomy" id="2487934"/>
    <lineage>
        <taxon>Bacteria</taxon>
        <taxon>Pseudomonadati</taxon>
        <taxon>Bacteroidota</taxon>
        <taxon>Cytophagia</taxon>
        <taxon>Cytophagales</taxon>
        <taxon>Cyclobacteriaceae</taxon>
        <taxon>Arthrospiribacter</taxon>
    </lineage>
</organism>
<dbReference type="PROSITE" id="PS00138">
    <property type="entry name" value="SUBTILASE_SER"/>
    <property type="match status" value="1"/>
</dbReference>
<dbReference type="InterPro" id="IPR023828">
    <property type="entry name" value="Peptidase_S8_Ser-AS"/>
</dbReference>
<dbReference type="RefSeq" id="WP_219293806.1">
    <property type="nucleotide sequence ID" value="NZ_RPHB01000012.1"/>
</dbReference>
<keyword evidence="8" id="KW-1185">Reference proteome</keyword>
<dbReference type="InterPro" id="IPR000209">
    <property type="entry name" value="Peptidase_S8/S53_dom"/>
</dbReference>
<evidence type="ECO:0000259" key="6">
    <source>
        <dbReference type="Pfam" id="PF18962"/>
    </source>
</evidence>
<accession>A0A951J4Y7</accession>
<dbReference type="PANTHER" id="PTHR42884:SF14">
    <property type="entry name" value="NEUROENDOCRINE CONVERTASE 1"/>
    <property type="match status" value="1"/>
</dbReference>
<evidence type="ECO:0000256" key="3">
    <source>
        <dbReference type="ARBA" id="ARBA00022825"/>
    </source>
</evidence>
<comment type="similarity">
    <text evidence="4">Belongs to the peptidase S8 family.</text>
</comment>
<dbReference type="InterPro" id="IPR023827">
    <property type="entry name" value="Peptidase_S8_Asp-AS"/>
</dbReference>
<dbReference type="PROSITE" id="PS51892">
    <property type="entry name" value="SUBTILASE"/>
    <property type="match status" value="1"/>
</dbReference>
<dbReference type="GO" id="GO:0016020">
    <property type="term" value="C:membrane"/>
    <property type="evidence" value="ECO:0007669"/>
    <property type="project" value="TreeGrafter"/>
</dbReference>
<dbReference type="GO" id="GO:0004252">
    <property type="term" value="F:serine-type endopeptidase activity"/>
    <property type="evidence" value="ECO:0007669"/>
    <property type="project" value="UniProtKB-UniRule"/>
</dbReference>
<dbReference type="PANTHER" id="PTHR42884">
    <property type="entry name" value="PROPROTEIN CONVERTASE SUBTILISIN/KEXIN-RELATED"/>
    <property type="match status" value="1"/>
</dbReference>
<evidence type="ECO:0000256" key="2">
    <source>
        <dbReference type="ARBA" id="ARBA00022801"/>
    </source>
</evidence>
<evidence type="ECO:0000256" key="4">
    <source>
        <dbReference type="PROSITE-ProRule" id="PRU01240"/>
    </source>
</evidence>
<feature type="domain" description="Peptidase S8/S53" evidence="5">
    <location>
        <begin position="243"/>
        <end position="586"/>
    </location>
</feature>
<reference evidence="7 8" key="1">
    <citation type="journal article" date="2020" name="Syst. Appl. Microbiol.">
        <title>Arthrospiribacter ruber gen. nov., sp. nov., a novel bacterium isolated from Arthrospira cultures.</title>
        <authorList>
            <person name="Waleron M."/>
            <person name="Misztak A."/>
            <person name="Waleron M.M."/>
            <person name="Furmaniak M."/>
            <person name="Mrozik A."/>
            <person name="Waleron K."/>
        </authorList>
    </citation>
    <scope>NUCLEOTIDE SEQUENCE [LARGE SCALE GENOMIC DNA]</scope>
    <source>
        <strain evidence="7 8">DPMB0001</strain>
    </source>
</reference>
<feature type="domain" description="Secretion system C-terminal sorting" evidence="6">
    <location>
        <begin position="791"/>
        <end position="860"/>
    </location>
</feature>
<dbReference type="InterPro" id="IPR026444">
    <property type="entry name" value="Secre_tail"/>
</dbReference>
<dbReference type="AlphaFoldDB" id="A0A951J4Y7"/>
<dbReference type="PROSITE" id="PS00136">
    <property type="entry name" value="SUBTILASE_ASP"/>
    <property type="match status" value="1"/>
</dbReference>
<dbReference type="Pfam" id="PF00082">
    <property type="entry name" value="Peptidase_S8"/>
    <property type="match status" value="1"/>
</dbReference>
<proteinExistence type="inferred from homology"/>
<gene>
    <name evidence="7" type="ORF">EGN73_20430</name>
</gene>
<feature type="active site" description="Charge relay system" evidence="4">
    <location>
        <position position="250"/>
    </location>
</feature>
<feature type="active site" description="Charge relay system" evidence="4">
    <location>
        <position position="534"/>
    </location>
</feature>
<dbReference type="Pfam" id="PF18962">
    <property type="entry name" value="Por_Secre_tail"/>
    <property type="match status" value="1"/>
</dbReference>
<evidence type="ECO:0000313" key="7">
    <source>
        <dbReference type="EMBL" id="MBW3470161.1"/>
    </source>
</evidence>
<sequence length="870" mass="94463">MKKLFIILLIFTLPTVIILMGFIQSEDDFYYAFDERIRLEKSESKFLVSFDTTIESSNIMDVLDVNKNQVIIDRFDERNFFITLPNAQGRQQLLNQLNADPGVYVLQPVYREPSGLEMGIGEEIVINKKKEASAVELDSLINELSLIFVKSTRIYDLYRVPRGGDALLMANKIQESGLTTFSHPNFVVSAKRFQALPNDSYFQNQFYLHNTGQVFNPAQGSAGTPDADIDAPEAWGVTQGSADLIIAVLDDGLTPNHPDLPNARQLRLPGSNFADGNANDPSPANNLNHGNSCAGIIGATRDNNEGIAGIAPESIIMPVRIFNNNGGGIMPNLVADAIQFAADNGADIISNSWGYLPQNPNEAPSPNLHPVIVTAIQHAVVTGRNNRGCIVIFAAGNTARHTENANGVIAFPANVNIPGVFTVGASDRDDFQADYSPTSNPQSPNNQMIDIVAPSHRAYPPAAYPPGTPGGIAGETLEMWTIDIPGNAGYNPYPQFLVPGVPQTQTFNPPPWGEQMPDAGPNFLAYTGRFGGTSAAAPQIAGIAALVLSINPDLTYLQVFDLITNAADQAGGYNYVNGRSNEFGFGRANAFSAVCAAIGTLPISGPDFLCSTNTFTLQNSPVGSTVSWSASPAGMVGISGSGNSVNLTPQGNGQVTLTATITTDCGDVEVHKTFVTATGPIPTSAISLEPFESSPYVCPDQTFGFHPGPNEPWYQYEVQVVNGHYTEVSHGYFWIHFNNYIPSPPYPPVYDAGVSVRIHNGCSWSDWKPVSMYTEPSCPGGGGCELCFLTFPNPADEELQVQWNPQVKRTEGDDPGFDVQFYDQRGKILFSQSGISEKISLDTRKFKNGFYYLHIRYKEGLIRRQIRVER</sequence>
<keyword evidence="3 4" id="KW-0720">Serine protease</keyword>
<feature type="active site" description="Charge relay system" evidence="4">
    <location>
        <position position="289"/>
    </location>
</feature>
<dbReference type="Proteomes" id="UP000727490">
    <property type="component" value="Unassembled WGS sequence"/>
</dbReference>
<dbReference type="GO" id="GO:0016485">
    <property type="term" value="P:protein processing"/>
    <property type="evidence" value="ECO:0007669"/>
    <property type="project" value="TreeGrafter"/>
</dbReference>
<protein>
    <submittedName>
        <fullName evidence="7">Uncharacterized protein</fullName>
    </submittedName>
</protein>
<evidence type="ECO:0000313" key="8">
    <source>
        <dbReference type="Proteomes" id="UP000727490"/>
    </source>
</evidence>
<keyword evidence="2 4" id="KW-0378">Hydrolase</keyword>
<dbReference type="EMBL" id="RPHB01000012">
    <property type="protein sequence ID" value="MBW3470161.1"/>
    <property type="molecule type" value="Genomic_DNA"/>
</dbReference>
<keyword evidence="1 4" id="KW-0645">Protease</keyword>